<gene>
    <name evidence="2" type="ORF">Rsub_12066</name>
</gene>
<proteinExistence type="predicted"/>
<dbReference type="InParanoid" id="A0A2V0PKP6"/>
<feature type="compositionally biased region" description="Polar residues" evidence="1">
    <location>
        <begin position="1"/>
        <end position="10"/>
    </location>
</feature>
<evidence type="ECO:0000313" key="2">
    <source>
        <dbReference type="EMBL" id="GBF99602.1"/>
    </source>
</evidence>
<protein>
    <submittedName>
        <fullName evidence="2">Uncharacterized protein</fullName>
    </submittedName>
</protein>
<dbReference type="AlphaFoldDB" id="A0A2V0PKP6"/>
<feature type="compositionally biased region" description="Low complexity" evidence="1">
    <location>
        <begin position="52"/>
        <end position="79"/>
    </location>
</feature>
<dbReference type="OrthoDB" id="2019915at2759"/>
<sequence length="160" mass="17324">MQSLTSSTRQLVPGGAPAHKRIVRASALSGDKLKRPELKRPEQPKKLFGDDAGASAPAEAAAPAAAAPAAAAPLAPGSSATIEWQRQRAKEMRKYFEDAKLAQLTTKSQVFGWTAKNEISNGRWVMFGWFVGMLTEYATGVDFPGQILQTVSYLGLWDFE</sequence>
<feature type="compositionally biased region" description="Basic and acidic residues" evidence="1">
    <location>
        <begin position="31"/>
        <end position="49"/>
    </location>
</feature>
<reference evidence="2 3" key="1">
    <citation type="journal article" date="2018" name="Sci. Rep.">
        <title>Raphidocelis subcapitata (=Pseudokirchneriella subcapitata) provides an insight into genome evolution and environmental adaptations in the Sphaeropleales.</title>
        <authorList>
            <person name="Suzuki S."/>
            <person name="Yamaguchi H."/>
            <person name="Nakajima N."/>
            <person name="Kawachi M."/>
        </authorList>
    </citation>
    <scope>NUCLEOTIDE SEQUENCE [LARGE SCALE GENOMIC DNA]</scope>
    <source>
        <strain evidence="2 3">NIES-35</strain>
    </source>
</reference>
<dbReference type="FunCoup" id="A0A2V0PKP6">
    <property type="interactions" value="629"/>
</dbReference>
<comment type="caution">
    <text evidence="2">The sequence shown here is derived from an EMBL/GenBank/DDBJ whole genome shotgun (WGS) entry which is preliminary data.</text>
</comment>
<dbReference type="EMBL" id="BDRX01000164">
    <property type="protein sequence ID" value="GBF99602.1"/>
    <property type="molecule type" value="Genomic_DNA"/>
</dbReference>
<evidence type="ECO:0000313" key="3">
    <source>
        <dbReference type="Proteomes" id="UP000247498"/>
    </source>
</evidence>
<evidence type="ECO:0000256" key="1">
    <source>
        <dbReference type="SAM" id="MobiDB-lite"/>
    </source>
</evidence>
<name>A0A2V0PKP6_9CHLO</name>
<dbReference type="Proteomes" id="UP000247498">
    <property type="component" value="Unassembled WGS sequence"/>
</dbReference>
<organism evidence="2 3">
    <name type="scientific">Raphidocelis subcapitata</name>
    <dbReference type="NCBI Taxonomy" id="307507"/>
    <lineage>
        <taxon>Eukaryota</taxon>
        <taxon>Viridiplantae</taxon>
        <taxon>Chlorophyta</taxon>
        <taxon>core chlorophytes</taxon>
        <taxon>Chlorophyceae</taxon>
        <taxon>CS clade</taxon>
        <taxon>Sphaeropleales</taxon>
        <taxon>Selenastraceae</taxon>
        <taxon>Raphidocelis</taxon>
    </lineage>
</organism>
<dbReference type="STRING" id="307507.A0A2V0PKP6"/>
<accession>A0A2V0PKP6</accession>
<feature type="region of interest" description="Disordered" evidence="1">
    <location>
        <begin position="1"/>
        <end position="79"/>
    </location>
</feature>
<dbReference type="SUPFAM" id="SSF103511">
    <property type="entry name" value="Chlorophyll a-b binding protein"/>
    <property type="match status" value="1"/>
</dbReference>
<keyword evidence="3" id="KW-1185">Reference proteome</keyword>